<protein>
    <submittedName>
        <fullName evidence="1">Uncharacterized protein</fullName>
    </submittedName>
</protein>
<accession>A0AC60PPK0</accession>
<keyword evidence="2" id="KW-1185">Reference proteome</keyword>
<evidence type="ECO:0000313" key="1">
    <source>
        <dbReference type="EMBL" id="KAG0422924.1"/>
    </source>
</evidence>
<name>A0AC60PPK0_IXOPE</name>
<reference evidence="1 2" key="1">
    <citation type="journal article" date="2020" name="Cell">
        <title>Large-Scale Comparative Analyses of Tick Genomes Elucidate Their Genetic Diversity and Vector Capacities.</title>
        <authorList>
            <consortium name="Tick Genome and Microbiome Consortium (TIGMIC)"/>
            <person name="Jia N."/>
            <person name="Wang J."/>
            <person name="Shi W."/>
            <person name="Du L."/>
            <person name="Sun Y."/>
            <person name="Zhan W."/>
            <person name="Jiang J.F."/>
            <person name="Wang Q."/>
            <person name="Zhang B."/>
            <person name="Ji P."/>
            <person name="Bell-Sakyi L."/>
            <person name="Cui X.M."/>
            <person name="Yuan T.T."/>
            <person name="Jiang B.G."/>
            <person name="Yang W.F."/>
            <person name="Lam T.T."/>
            <person name="Chang Q.C."/>
            <person name="Ding S.J."/>
            <person name="Wang X.J."/>
            <person name="Zhu J.G."/>
            <person name="Ruan X.D."/>
            <person name="Zhao L."/>
            <person name="Wei J.T."/>
            <person name="Ye R.Z."/>
            <person name="Que T.C."/>
            <person name="Du C.H."/>
            <person name="Zhou Y.H."/>
            <person name="Cheng J.X."/>
            <person name="Dai P.F."/>
            <person name="Guo W.B."/>
            <person name="Han X.H."/>
            <person name="Huang E.J."/>
            <person name="Li L.F."/>
            <person name="Wei W."/>
            <person name="Gao Y.C."/>
            <person name="Liu J.Z."/>
            <person name="Shao H.Z."/>
            <person name="Wang X."/>
            <person name="Wang C.C."/>
            <person name="Yang T.C."/>
            <person name="Huo Q.B."/>
            <person name="Li W."/>
            <person name="Chen H.Y."/>
            <person name="Chen S.E."/>
            <person name="Zhou L.G."/>
            <person name="Ni X.B."/>
            <person name="Tian J.H."/>
            <person name="Sheng Y."/>
            <person name="Liu T."/>
            <person name="Pan Y.S."/>
            <person name="Xia L.Y."/>
            <person name="Li J."/>
            <person name="Zhao F."/>
            <person name="Cao W.C."/>
        </authorList>
    </citation>
    <scope>NUCLEOTIDE SEQUENCE [LARGE SCALE GENOMIC DNA]</scope>
    <source>
        <strain evidence="1">Iper-2018</strain>
    </source>
</reference>
<sequence>MAGVFDLELHDVENDNNDESSDDAIEVDEQVKSQDVEKIQLSELTVNPDQEKTGPKDFELLKVLGKGGYGKVFQVRKLTGKDGGRVFAMKVLKKATIVRNQKDTAHTKAERNILEVVKVTVKLTDFGLCKESIQDGAMTHTFCGTIEYMAPEILTRTGHAKAVDWWSLGALMYDMLTGAPPYTAENRKKTIEKILRCRLNLPPYLTPDARDLLRKLLRRNVLQRLGSGVGDARDIKSHPFFRHVNWQDVLARHVDPPIKPQLSSDEDVSQFDTKFTKQTPIDSPDDAMLSDSVNQVFLGFTYVAPSVLEELHRPTVIKARSPRKLTNSPRPPFSPAPKRLVHPHFGLGAQPARANGSVAGVGGGSLEEQMDTTSLPLGPPQHPPRSPAIPTRKMAAPRSKP</sequence>
<evidence type="ECO:0000313" key="2">
    <source>
        <dbReference type="Proteomes" id="UP000805193"/>
    </source>
</evidence>
<proteinExistence type="predicted"/>
<dbReference type="Proteomes" id="UP000805193">
    <property type="component" value="Unassembled WGS sequence"/>
</dbReference>
<dbReference type="EMBL" id="JABSTQ010010163">
    <property type="protein sequence ID" value="KAG0422924.1"/>
    <property type="molecule type" value="Genomic_DNA"/>
</dbReference>
<organism evidence="1 2">
    <name type="scientific">Ixodes persulcatus</name>
    <name type="common">Taiga tick</name>
    <dbReference type="NCBI Taxonomy" id="34615"/>
    <lineage>
        <taxon>Eukaryota</taxon>
        <taxon>Metazoa</taxon>
        <taxon>Ecdysozoa</taxon>
        <taxon>Arthropoda</taxon>
        <taxon>Chelicerata</taxon>
        <taxon>Arachnida</taxon>
        <taxon>Acari</taxon>
        <taxon>Parasitiformes</taxon>
        <taxon>Ixodida</taxon>
        <taxon>Ixodoidea</taxon>
        <taxon>Ixodidae</taxon>
        <taxon>Ixodinae</taxon>
        <taxon>Ixodes</taxon>
    </lineage>
</organism>
<comment type="caution">
    <text evidence="1">The sequence shown here is derived from an EMBL/GenBank/DDBJ whole genome shotgun (WGS) entry which is preliminary data.</text>
</comment>
<gene>
    <name evidence="1" type="ORF">HPB47_001276</name>
</gene>